<dbReference type="EMBL" id="WMBR01000002">
    <property type="protein sequence ID" value="MXP21433.1"/>
    <property type="molecule type" value="Genomic_DNA"/>
</dbReference>
<dbReference type="InterPro" id="IPR042099">
    <property type="entry name" value="ANL_N_sf"/>
</dbReference>
<reference evidence="5 6" key="1">
    <citation type="submission" date="2019-11" db="EMBL/GenBank/DDBJ databases">
        <title>Gordonia sp. nov., a novel actinobacterium isolated from mangrove soil in Hainan.</title>
        <authorList>
            <person name="Huang X."/>
            <person name="Xie Y."/>
            <person name="Chu X."/>
            <person name="Xiao K."/>
        </authorList>
    </citation>
    <scope>NUCLEOTIDE SEQUENCE [LARGE SCALE GENOMIC DNA]</scope>
    <source>
        <strain evidence="5 6">HNM0687</strain>
    </source>
</reference>
<evidence type="ECO:0000256" key="2">
    <source>
        <dbReference type="ARBA" id="ARBA00022598"/>
    </source>
</evidence>
<dbReference type="PROSITE" id="PS00455">
    <property type="entry name" value="AMP_BINDING"/>
    <property type="match status" value="1"/>
</dbReference>
<sequence>MIMTKPAGRARWGDRLVGYPAELVERYRRSGEWTYRTIADRLQDSVDRFADRPAVITDVASMTYRELGARTDQIAVGLLDRGLEPGDPVLFQTTNRMETVLAWYGSLKAGLVPVATLAAHRGHEIGHISRAVGATAHLVETGLPFDLIDFARHQAHRHPTLRTILSVGLGGAQDGVIPIETLGAEVAAEVARERVAAIQAGIDPLDVSAFQLSGGTTGVPKVIPRLHVEYWDNARLYAQRLRWTEDTRVAHLIPIIHNAGISCGLHAAHSVGACLILATADVTQAFPLMVRAEATDVLIGHGHYQAVASPAFDEVRPFLRTVILSGAKVSPELFDRVDDGDKHWAGQLFGMSEGLFTVSPHKSPASARMTTVGTPIAEADEIRILEPGTETEMPDGEVGELTCRGPYTIPGYFDAPEHNRTAFTSDGFYRTGDLASIVVLDGARYVSIEGRIKDLINRGGEKINAEEVEQLLVTHPKVQNAAVVAMPDPRLGERTCAYLVTVDAAELSMSDIRDHLDALGVAKFKWPERLEFVDAFPQTNVGKIDKKRLRADVVAKLVATP</sequence>
<evidence type="ECO:0000313" key="6">
    <source>
        <dbReference type="Proteomes" id="UP000475545"/>
    </source>
</evidence>
<protein>
    <submittedName>
        <fullName evidence="5">AMP-binding protein</fullName>
    </submittedName>
</protein>
<feature type="domain" description="AMP-binding enzyme C-terminal" evidence="4">
    <location>
        <begin position="467"/>
        <end position="543"/>
    </location>
</feature>
<gene>
    <name evidence="5" type="ORF">GIY30_08725</name>
</gene>
<dbReference type="Pfam" id="PF00501">
    <property type="entry name" value="AMP-binding"/>
    <property type="match status" value="1"/>
</dbReference>
<dbReference type="Pfam" id="PF13193">
    <property type="entry name" value="AMP-binding_C"/>
    <property type="match status" value="1"/>
</dbReference>
<dbReference type="InterPro" id="IPR020845">
    <property type="entry name" value="AMP-binding_CS"/>
</dbReference>
<name>A0A6L7GP91_9ACTN</name>
<dbReference type="PANTHER" id="PTHR43201">
    <property type="entry name" value="ACYL-COA SYNTHETASE"/>
    <property type="match status" value="1"/>
</dbReference>
<keyword evidence="6" id="KW-1185">Reference proteome</keyword>
<dbReference type="Gene3D" id="3.40.50.12780">
    <property type="entry name" value="N-terminal domain of ligase-like"/>
    <property type="match status" value="1"/>
</dbReference>
<organism evidence="5 6">
    <name type="scientific">Gordonia mangrovi</name>
    <dbReference type="NCBI Taxonomy" id="2665643"/>
    <lineage>
        <taxon>Bacteria</taxon>
        <taxon>Bacillati</taxon>
        <taxon>Actinomycetota</taxon>
        <taxon>Actinomycetes</taxon>
        <taxon>Mycobacteriales</taxon>
        <taxon>Gordoniaceae</taxon>
        <taxon>Gordonia</taxon>
    </lineage>
</organism>
<dbReference type="RefSeq" id="WP_160901625.1">
    <property type="nucleotide sequence ID" value="NZ_CP102850.1"/>
</dbReference>
<dbReference type="InterPro" id="IPR025110">
    <property type="entry name" value="AMP-bd_C"/>
</dbReference>
<dbReference type="FunFam" id="3.30.300.30:FF:000008">
    <property type="entry name" value="2,3-dihydroxybenzoate-AMP ligase"/>
    <property type="match status" value="1"/>
</dbReference>
<comment type="similarity">
    <text evidence="1">Belongs to the ATP-dependent AMP-binding enzyme family.</text>
</comment>
<keyword evidence="2" id="KW-0436">Ligase</keyword>
<dbReference type="GO" id="GO:0031956">
    <property type="term" value="F:medium-chain fatty acid-CoA ligase activity"/>
    <property type="evidence" value="ECO:0007669"/>
    <property type="project" value="TreeGrafter"/>
</dbReference>
<dbReference type="Proteomes" id="UP000475545">
    <property type="component" value="Unassembled WGS sequence"/>
</dbReference>
<dbReference type="PANTHER" id="PTHR43201:SF5">
    <property type="entry name" value="MEDIUM-CHAIN ACYL-COA LIGASE ACSF2, MITOCHONDRIAL"/>
    <property type="match status" value="1"/>
</dbReference>
<evidence type="ECO:0000259" key="4">
    <source>
        <dbReference type="Pfam" id="PF13193"/>
    </source>
</evidence>
<dbReference type="GO" id="GO:0006631">
    <property type="term" value="P:fatty acid metabolic process"/>
    <property type="evidence" value="ECO:0007669"/>
    <property type="project" value="TreeGrafter"/>
</dbReference>
<feature type="domain" description="AMP-dependent synthetase/ligase" evidence="3">
    <location>
        <begin position="43"/>
        <end position="413"/>
    </location>
</feature>
<proteinExistence type="inferred from homology"/>
<dbReference type="InterPro" id="IPR045851">
    <property type="entry name" value="AMP-bd_C_sf"/>
</dbReference>
<evidence type="ECO:0000313" key="5">
    <source>
        <dbReference type="EMBL" id="MXP21433.1"/>
    </source>
</evidence>
<dbReference type="InterPro" id="IPR000873">
    <property type="entry name" value="AMP-dep_synth/lig_dom"/>
</dbReference>
<evidence type="ECO:0000259" key="3">
    <source>
        <dbReference type="Pfam" id="PF00501"/>
    </source>
</evidence>
<dbReference type="Gene3D" id="3.30.300.30">
    <property type="match status" value="1"/>
</dbReference>
<dbReference type="AlphaFoldDB" id="A0A6L7GP91"/>
<accession>A0A6L7GP91</accession>
<dbReference type="SUPFAM" id="SSF56801">
    <property type="entry name" value="Acetyl-CoA synthetase-like"/>
    <property type="match status" value="1"/>
</dbReference>
<evidence type="ECO:0000256" key="1">
    <source>
        <dbReference type="ARBA" id="ARBA00006432"/>
    </source>
</evidence>
<comment type="caution">
    <text evidence="5">The sequence shown here is derived from an EMBL/GenBank/DDBJ whole genome shotgun (WGS) entry which is preliminary data.</text>
</comment>